<sequence length="145" mass="16916">MELHYANNDSNALPQLSSLLYLLHQSTEQCTYMFTVAAEPLAGRLAKLRKTHLRHINELAEVVRILGGEPVKLPRDKFCAMDEVKDFHVAERMLLPFCQQEQEIIERCKDQIALYYGRNDHLVALLSAIRDETREQIIDLFQRRH</sequence>
<protein>
    <recommendedName>
        <fullName evidence="1">Ferritin/DPS domain-containing protein</fullName>
    </recommendedName>
</protein>
<gene>
    <name evidence="2" type="ORF">HCU74_02705</name>
</gene>
<dbReference type="Proteomes" id="UP000765845">
    <property type="component" value="Unassembled WGS sequence"/>
</dbReference>
<evidence type="ECO:0000259" key="1">
    <source>
        <dbReference type="Pfam" id="PF00210"/>
    </source>
</evidence>
<name>A0ABX1GCW0_9GAMM</name>
<dbReference type="Pfam" id="PF00210">
    <property type="entry name" value="Ferritin"/>
    <property type="match status" value="1"/>
</dbReference>
<accession>A0ABX1GCW0</accession>
<proteinExistence type="predicted"/>
<dbReference type="InterPro" id="IPR012347">
    <property type="entry name" value="Ferritin-like"/>
</dbReference>
<keyword evidence="3" id="KW-1185">Reference proteome</keyword>
<dbReference type="InterPro" id="IPR009078">
    <property type="entry name" value="Ferritin-like_SF"/>
</dbReference>
<dbReference type="EMBL" id="JAAWWK010000001">
    <property type="protein sequence ID" value="NKI16323.1"/>
    <property type="molecule type" value="Genomic_DNA"/>
</dbReference>
<evidence type="ECO:0000313" key="3">
    <source>
        <dbReference type="Proteomes" id="UP000765845"/>
    </source>
</evidence>
<dbReference type="InterPro" id="IPR008331">
    <property type="entry name" value="Ferritin_DPS_dom"/>
</dbReference>
<organism evidence="2 3">
    <name type="scientific">Spongiibacter thalassae</name>
    <dbReference type="NCBI Taxonomy" id="2721624"/>
    <lineage>
        <taxon>Bacteria</taxon>
        <taxon>Pseudomonadati</taxon>
        <taxon>Pseudomonadota</taxon>
        <taxon>Gammaproteobacteria</taxon>
        <taxon>Cellvibrionales</taxon>
        <taxon>Spongiibacteraceae</taxon>
        <taxon>Spongiibacter</taxon>
    </lineage>
</organism>
<dbReference type="Gene3D" id="1.20.1260.10">
    <property type="match status" value="1"/>
</dbReference>
<feature type="domain" description="Ferritin/DPS" evidence="1">
    <location>
        <begin position="15"/>
        <end position="136"/>
    </location>
</feature>
<dbReference type="SUPFAM" id="SSF47240">
    <property type="entry name" value="Ferritin-like"/>
    <property type="match status" value="1"/>
</dbReference>
<reference evidence="2 3" key="1">
    <citation type="submission" date="2020-04" db="EMBL/GenBank/DDBJ databases">
        <authorList>
            <person name="Yoon J."/>
        </authorList>
    </citation>
    <scope>NUCLEOTIDE SEQUENCE [LARGE SCALE GENOMIC DNA]</scope>
    <source>
        <strain evidence="2 3">KMU-166</strain>
    </source>
</reference>
<comment type="caution">
    <text evidence="2">The sequence shown here is derived from an EMBL/GenBank/DDBJ whole genome shotgun (WGS) entry which is preliminary data.</text>
</comment>
<dbReference type="RefSeq" id="WP_168448848.1">
    <property type="nucleotide sequence ID" value="NZ_JAAWWK010000001.1"/>
</dbReference>
<evidence type="ECO:0000313" key="2">
    <source>
        <dbReference type="EMBL" id="NKI16323.1"/>
    </source>
</evidence>